<accession>A0A0K9PXK3</accession>
<dbReference type="InterPro" id="IPR027949">
    <property type="entry name" value="Chloroplast_duf"/>
</dbReference>
<dbReference type="PANTHER" id="PTHR33358:SF12">
    <property type="entry name" value="F-BOX PROTEIN WITH A DOMAIN PROTEIN"/>
    <property type="match status" value="1"/>
</dbReference>
<protein>
    <submittedName>
        <fullName evidence="1">F-box-like</fullName>
    </submittedName>
</protein>
<dbReference type="OrthoDB" id="765586at2759"/>
<name>A0A0K9PXK3_ZOSMR</name>
<gene>
    <name evidence="1" type="ORF">ZOSMA_145G00320</name>
</gene>
<dbReference type="AlphaFoldDB" id="A0A0K9PXK3"/>
<proteinExistence type="predicted"/>
<dbReference type="EMBL" id="LFYR01000562">
    <property type="protein sequence ID" value="KMZ73639.1"/>
    <property type="molecule type" value="Genomic_DNA"/>
</dbReference>
<dbReference type="OMA" id="MGKTNGW"/>
<evidence type="ECO:0000313" key="1">
    <source>
        <dbReference type="EMBL" id="KMZ73639.1"/>
    </source>
</evidence>
<evidence type="ECO:0000313" key="2">
    <source>
        <dbReference type="Proteomes" id="UP000036987"/>
    </source>
</evidence>
<dbReference type="Proteomes" id="UP000036987">
    <property type="component" value="Unassembled WGS sequence"/>
</dbReference>
<sequence>MASLQLGRSIPRSSPALPRSRVHIATCVLSKTSPMRSDFGRDFLRDRIGSVTVPLVVKEDDTVMIVSKLHAIVEAAEDRAEVHAIIGEQRNNWNELLLNSINSITLAASISTGLAGMAVDGSGIAFRISSTVLYMAATALLSVVNYIQPSQLAEEQRQATRLYKQVISSVKSILAAGKPTQGDVDSAMKMVLSIDSAYPLALLNEMIEKFPEKVEPAVWWPGKRHCRSTVDERNGRNGWDKGRKREQVMEGLLKEIREKHTPEYLQLGDMALRVNKILAITGPVITGIAALASACNMEGGTVVGVVGGALATFLNSLQHGGQVGMVFEMYRNCAGFYREIEEDIERNLEESDVERRDNGELFEFKVSLKLSQEPSSTYMD</sequence>
<reference evidence="2" key="1">
    <citation type="journal article" date="2016" name="Nature">
        <title>The genome of the seagrass Zostera marina reveals angiosperm adaptation to the sea.</title>
        <authorList>
            <person name="Olsen J.L."/>
            <person name="Rouze P."/>
            <person name="Verhelst B."/>
            <person name="Lin Y.-C."/>
            <person name="Bayer T."/>
            <person name="Collen J."/>
            <person name="Dattolo E."/>
            <person name="De Paoli E."/>
            <person name="Dittami S."/>
            <person name="Maumus F."/>
            <person name="Michel G."/>
            <person name="Kersting A."/>
            <person name="Lauritano C."/>
            <person name="Lohaus R."/>
            <person name="Toepel M."/>
            <person name="Tonon T."/>
            <person name="Vanneste K."/>
            <person name="Amirebrahimi M."/>
            <person name="Brakel J."/>
            <person name="Bostroem C."/>
            <person name="Chovatia M."/>
            <person name="Grimwood J."/>
            <person name="Jenkins J.W."/>
            <person name="Jueterbock A."/>
            <person name="Mraz A."/>
            <person name="Stam W.T."/>
            <person name="Tice H."/>
            <person name="Bornberg-Bauer E."/>
            <person name="Green P.J."/>
            <person name="Pearson G.A."/>
            <person name="Procaccini G."/>
            <person name="Duarte C.M."/>
            <person name="Schmutz J."/>
            <person name="Reusch T.B.H."/>
            <person name="Van de Peer Y."/>
        </authorList>
    </citation>
    <scope>NUCLEOTIDE SEQUENCE [LARGE SCALE GENOMIC DNA]</scope>
    <source>
        <strain evidence="2">cv. Finnish</strain>
    </source>
</reference>
<dbReference type="Pfam" id="PF14476">
    <property type="entry name" value="Chloroplast_duf"/>
    <property type="match status" value="1"/>
</dbReference>
<dbReference type="PANTHER" id="PTHR33358">
    <property type="entry name" value="F-BOX PROTEIN WITH A DOMAIN PROTEIN"/>
    <property type="match status" value="1"/>
</dbReference>
<keyword evidence="2" id="KW-1185">Reference proteome</keyword>
<organism evidence="1 2">
    <name type="scientific">Zostera marina</name>
    <name type="common">Eelgrass</name>
    <dbReference type="NCBI Taxonomy" id="29655"/>
    <lineage>
        <taxon>Eukaryota</taxon>
        <taxon>Viridiplantae</taxon>
        <taxon>Streptophyta</taxon>
        <taxon>Embryophyta</taxon>
        <taxon>Tracheophyta</taxon>
        <taxon>Spermatophyta</taxon>
        <taxon>Magnoliopsida</taxon>
        <taxon>Liliopsida</taxon>
        <taxon>Zosteraceae</taxon>
        <taxon>Zostera</taxon>
    </lineage>
</organism>
<comment type="caution">
    <text evidence="1">The sequence shown here is derived from an EMBL/GenBank/DDBJ whole genome shotgun (WGS) entry which is preliminary data.</text>
</comment>
<dbReference type="STRING" id="29655.A0A0K9PXK3"/>